<dbReference type="EMBL" id="CAJGYM010000028">
    <property type="protein sequence ID" value="CAD6192574.1"/>
    <property type="molecule type" value="Genomic_DNA"/>
</dbReference>
<keyword evidence="7" id="KW-1185">Reference proteome</keyword>
<gene>
    <name evidence="6" type="ORF">CAUJ_LOCUS8493</name>
</gene>
<dbReference type="GO" id="GO:0000712">
    <property type="term" value="P:resolution of meiotic recombination intermediates"/>
    <property type="evidence" value="ECO:0007669"/>
    <property type="project" value="TreeGrafter"/>
</dbReference>
<dbReference type="OrthoDB" id="361020at2759"/>
<dbReference type="GO" id="GO:1901255">
    <property type="term" value="P:nucleotide-excision repair involved in interstrand cross-link repair"/>
    <property type="evidence" value="ECO:0007669"/>
    <property type="project" value="TreeGrafter"/>
</dbReference>
<dbReference type="GO" id="GO:0000014">
    <property type="term" value="F:single-stranded DNA endodeoxyribonuclease activity"/>
    <property type="evidence" value="ECO:0007669"/>
    <property type="project" value="TreeGrafter"/>
</dbReference>
<dbReference type="GO" id="GO:0000724">
    <property type="term" value="P:double-strand break repair via homologous recombination"/>
    <property type="evidence" value="ECO:0007669"/>
    <property type="project" value="TreeGrafter"/>
</dbReference>
<evidence type="ECO:0008006" key="8">
    <source>
        <dbReference type="Google" id="ProtNLM"/>
    </source>
</evidence>
<evidence type="ECO:0000313" key="7">
    <source>
        <dbReference type="Proteomes" id="UP000835052"/>
    </source>
</evidence>
<name>A0A8S1HAU7_9PELO</name>
<evidence type="ECO:0000256" key="3">
    <source>
        <dbReference type="ARBA" id="ARBA00023204"/>
    </source>
</evidence>
<evidence type="ECO:0000313" key="6">
    <source>
        <dbReference type="EMBL" id="CAD6192574.1"/>
    </source>
</evidence>
<dbReference type="PANTHER" id="PTHR10150:SF0">
    <property type="entry name" value="DNA REPAIR ENDONUCLEASE XPF"/>
    <property type="match status" value="1"/>
</dbReference>
<organism evidence="6 7">
    <name type="scientific">Caenorhabditis auriculariae</name>
    <dbReference type="NCBI Taxonomy" id="2777116"/>
    <lineage>
        <taxon>Eukaryota</taxon>
        <taxon>Metazoa</taxon>
        <taxon>Ecdysozoa</taxon>
        <taxon>Nematoda</taxon>
        <taxon>Chromadorea</taxon>
        <taxon>Rhabditida</taxon>
        <taxon>Rhabditina</taxon>
        <taxon>Rhabditomorpha</taxon>
        <taxon>Rhabditoidea</taxon>
        <taxon>Rhabditidae</taxon>
        <taxon>Peloderinae</taxon>
        <taxon>Caenorhabditis</taxon>
    </lineage>
</organism>
<evidence type="ECO:0000256" key="2">
    <source>
        <dbReference type="ARBA" id="ARBA00022801"/>
    </source>
</evidence>
<keyword evidence="4" id="KW-0175">Coiled coil</keyword>
<protein>
    <recommendedName>
        <fullName evidence="8">DNA repair endonuclease XPF</fullName>
    </recommendedName>
</protein>
<keyword evidence="3" id="KW-0234">DNA repair</keyword>
<keyword evidence="1" id="KW-0227">DNA damage</keyword>
<reference evidence="6" key="1">
    <citation type="submission" date="2020-10" db="EMBL/GenBank/DDBJ databases">
        <authorList>
            <person name="Kikuchi T."/>
        </authorList>
    </citation>
    <scope>NUCLEOTIDE SEQUENCE</scope>
    <source>
        <strain evidence="6">NKZ352</strain>
    </source>
</reference>
<feature type="region of interest" description="Disordered" evidence="5">
    <location>
        <begin position="1"/>
        <end position="36"/>
    </location>
</feature>
<proteinExistence type="predicted"/>
<evidence type="ECO:0000256" key="4">
    <source>
        <dbReference type="SAM" id="Coils"/>
    </source>
</evidence>
<dbReference type="GO" id="GO:0003684">
    <property type="term" value="F:damaged DNA binding"/>
    <property type="evidence" value="ECO:0007669"/>
    <property type="project" value="TreeGrafter"/>
</dbReference>
<feature type="coiled-coil region" evidence="4">
    <location>
        <begin position="491"/>
        <end position="518"/>
    </location>
</feature>
<dbReference type="AlphaFoldDB" id="A0A8S1HAU7"/>
<dbReference type="Proteomes" id="UP000835052">
    <property type="component" value="Unassembled WGS sequence"/>
</dbReference>
<comment type="caution">
    <text evidence="6">The sequence shown here is derived from an EMBL/GenBank/DDBJ whole genome shotgun (WGS) entry which is preliminary data.</text>
</comment>
<dbReference type="GO" id="GO:0000110">
    <property type="term" value="C:nucleotide-excision repair factor 1 complex"/>
    <property type="evidence" value="ECO:0007669"/>
    <property type="project" value="TreeGrafter"/>
</dbReference>
<evidence type="ECO:0000256" key="5">
    <source>
        <dbReference type="SAM" id="MobiDB-lite"/>
    </source>
</evidence>
<dbReference type="PANTHER" id="PTHR10150">
    <property type="entry name" value="DNA REPAIR ENDONUCLEASE XPF"/>
    <property type="match status" value="1"/>
</dbReference>
<evidence type="ECO:0000256" key="1">
    <source>
        <dbReference type="ARBA" id="ARBA00022763"/>
    </source>
</evidence>
<keyword evidence="2" id="KW-0378">Hydrolase</keyword>
<accession>A0A8S1HAU7</accession>
<sequence length="552" mass="62343">MARAGMLRPGGPLISSTSEMTSEEKGLENEEVTLEEDEEEWTGSGLSLLDYERDVLADTLPNSELFIVANGLGIERLFLEHLVLFSDRRLLAIVLNTSQHDENFLISKLKELKVGCEPKIINADVSTKDRTAIYLEGGVHFCSTRVALVDLLQSRLPVERVAVIFVYRAHNVLTSFQESFVLRLYREKKRDGLVKAFTDLPSAVSSLGQLQRLVDRLYVKHVHLMPRFSVAIEEELSANQLRSALFSVDVSASMRRVHRTLLDLIKVCVKDLRACSTTARQAQSEPLEEITHVPWVTTALERKLREKRSFLTDKQSRLLHDTSVLRDLLQMAENLDAATLLSKLLQMKGDKQTVEESSGWLMTPTAARMIEDLHELCGGFTAGKATSTFTKFITPAKWDVLAEILSEVKQIPVHQKELPEHGPSVLIIANTEEVCRQLFDVIRHGVQKAKFLCWRQLGRSSGSMPADEPLWRQENVSVLVRAQLGLKPETRNELVADVQKTQKNVARATQKKRKAVEDLKGTDSRIQTTIVQFGILHYKRRKTETKISEVSM</sequence>
<dbReference type="GO" id="GO:0003697">
    <property type="term" value="F:single-stranded DNA binding"/>
    <property type="evidence" value="ECO:0007669"/>
    <property type="project" value="TreeGrafter"/>
</dbReference>